<name>A0A4Z0BBU0_9BURK</name>
<organism evidence="1 2">
    <name type="scientific">Ramlibacter humi</name>
    <dbReference type="NCBI Taxonomy" id="2530451"/>
    <lineage>
        <taxon>Bacteria</taxon>
        <taxon>Pseudomonadati</taxon>
        <taxon>Pseudomonadota</taxon>
        <taxon>Betaproteobacteria</taxon>
        <taxon>Burkholderiales</taxon>
        <taxon>Comamonadaceae</taxon>
        <taxon>Ramlibacter</taxon>
    </lineage>
</organism>
<evidence type="ECO:0000313" key="1">
    <source>
        <dbReference type="EMBL" id="TFY96646.1"/>
    </source>
</evidence>
<dbReference type="Proteomes" id="UP000297839">
    <property type="component" value="Unassembled WGS sequence"/>
</dbReference>
<proteinExistence type="predicted"/>
<reference evidence="1 2" key="1">
    <citation type="submission" date="2019-03" db="EMBL/GenBank/DDBJ databases">
        <title>Ramlibacter sp. 18x22-1, whole genome shotgun sequence.</title>
        <authorList>
            <person name="Zhang X."/>
            <person name="Feng G."/>
            <person name="Zhu H."/>
        </authorList>
    </citation>
    <scope>NUCLEOTIDE SEQUENCE [LARGE SCALE GENOMIC DNA]</scope>
    <source>
        <strain evidence="1 2">18x22-1</strain>
    </source>
</reference>
<protein>
    <submittedName>
        <fullName evidence="1">Uncharacterized protein</fullName>
    </submittedName>
</protein>
<evidence type="ECO:0000313" key="2">
    <source>
        <dbReference type="Proteomes" id="UP000297839"/>
    </source>
</evidence>
<gene>
    <name evidence="1" type="ORF">EZ216_19855</name>
</gene>
<accession>A0A4Z0BBU0</accession>
<dbReference type="EMBL" id="SMLK01000010">
    <property type="protein sequence ID" value="TFY96646.1"/>
    <property type="molecule type" value="Genomic_DNA"/>
</dbReference>
<dbReference type="RefSeq" id="WP_135251539.1">
    <property type="nucleotide sequence ID" value="NZ_SMLK01000010.1"/>
</dbReference>
<dbReference type="AlphaFoldDB" id="A0A4Z0BBU0"/>
<keyword evidence="2" id="KW-1185">Reference proteome</keyword>
<comment type="caution">
    <text evidence="1">The sequence shown here is derived from an EMBL/GenBank/DDBJ whole genome shotgun (WGS) entry which is preliminary data.</text>
</comment>
<sequence>MAANTALRKQLLEAMASAIQSRIPSAMVDPVTYDNRRGIHSLWIVLRSGIELALADCPDGADTRFVAMRASEGMPFKLPFEGAYEDGCGVTDSLTSQAVLELLDAYEALAELALTVS</sequence>